<reference evidence="2 3" key="2">
    <citation type="journal article" date="2013" name="PLoS ONE">
        <title>INDIGO - INtegrated Data Warehouse of MIcrobial GenOmes with Examples from the Red Sea Extremophiles.</title>
        <authorList>
            <person name="Alam I."/>
            <person name="Antunes A."/>
            <person name="Kamau A.A."/>
            <person name="Ba Alawi W."/>
            <person name="Kalkatawi M."/>
            <person name="Stingl U."/>
            <person name="Bajic V.B."/>
        </authorList>
    </citation>
    <scope>NUCLEOTIDE SEQUENCE [LARGE SCALE GENOMIC DNA]</scope>
    <source>
        <strain evidence="2 3">SSD-17B</strain>
    </source>
</reference>
<evidence type="ECO:0000313" key="3">
    <source>
        <dbReference type="Proteomes" id="UP000005707"/>
    </source>
</evidence>
<evidence type="ECO:0000256" key="1">
    <source>
        <dbReference type="SAM" id="Phobius"/>
    </source>
</evidence>
<protein>
    <submittedName>
        <fullName evidence="2">Uncharacterized protein</fullName>
    </submittedName>
</protein>
<dbReference type="Proteomes" id="UP000005707">
    <property type="component" value="Unassembled WGS sequence"/>
</dbReference>
<keyword evidence="1" id="KW-1133">Transmembrane helix</keyword>
<dbReference type="AlphaFoldDB" id="U2ECK5"/>
<keyword evidence="3" id="KW-1185">Reference proteome</keyword>
<sequence length="80" mass="9168">MKIITFIFILIIMFFSLYFGTSIFLSLVGTNSDASDPLYTMVRDLITFNNVLLCLLFSIIILLLTIIIIELKKLNNNCDK</sequence>
<keyword evidence="1" id="KW-0812">Transmembrane</keyword>
<proteinExistence type="predicted"/>
<comment type="caution">
    <text evidence="2">The sequence shown here is derived from an EMBL/GenBank/DDBJ whole genome shotgun (WGS) entry which is preliminary data.</text>
</comment>
<gene>
    <name evidence="2" type="ORF">HLPCO_001123</name>
</gene>
<reference evidence="2 3" key="1">
    <citation type="journal article" date="2011" name="J. Bacteriol.">
        <title>Genome sequence of Haloplasma contractile, an unusual contractile bacterium from a deep-sea anoxic brine lake.</title>
        <authorList>
            <person name="Antunes A."/>
            <person name="Alam I."/>
            <person name="El Dorry H."/>
            <person name="Siam R."/>
            <person name="Robertson A."/>
            <person name="Bajic V.B."/>
            <person name="Stingl U."/>
        </authorList>
    </citation>
    <scope>NUCLEOTIDE SEQUENCE [LARGE SCALE GENOMIC DNA]</scope>
    <source>
        <strain evidence="2 3">SSD-17B</strain>
    </source>
</reference>
<dbReference type="STRING" id="1033810.HLPCO_001123"/>
<feature type="transmembrane region" description="Helical" evidence="1">
    <location>
        <begin position="48"/>
        <end position="71"/>
    </location>
</feature>
<feature type="transmembrane region" description="Helical" evidence="1">
    <location>
        <begin position="7"/>
        <end position="28"/>
    </location>
</feature>
<dbReference type="RefSeq" id="WP_008825806.1">
    <property type="nucleotide sequence ID" value="NZ_AFNU02000003.1"/>
</dbReference>
<name>U2ECK5_9MOLU</name>
<keyword evidence="1" id="KW-0472">Membrane</keyword>
<evidence type="ECO:0000313" key="2">
    <source>
        <dbReference type="EMBL" id="ERJ12783.1"/>
    </source>
</evidence>
<dbReference type="InParanoid" id="U2ECK5"/>
<organism evidence="2 3">
    <name type="scientific">Haloplasma contractile SSD-17B</name>
    <dbReference type="NCBI Taxonomy" id="1033810"/>
    <lineage>
        <taxon>Bacteria</taxon>
        <taxon>Bacillati</taxon>
        <taxon>Mycoplasmatota</taxon>
        <taxon>Mollicutes</taxon>
        <taxon>Haloplasmatales</taxon>
        <taxon>Haloplasmataceae</taxon>
        <taxon>Haloplasma</taxon>
    </lineage>
</organism>
<accession>U2ECK5</accession>
<dbReference type="EMBL" id="AFNU02000003">
    <property type="protein sequence ID" value="ERJ12783.1"/>
    <property type="molecule type" value="Genomic_DNA"/>
</dbReference>